<gene>
    <name evidence="1" type="ORF">DIABBA_LOCUS7768</name>
</gene>
<dbReference type="AlphaFoldDB" id="A0A9N9XFU1"/>
<name>A0A9N9XFU1_DIABA</name>
<evidence type="ECO:0000313" key="2">
    <source>
        <dbReference type="Proteomes" id="UP001153709"/>
    </source>
</evidence>
<dbReference type="Proteomes" id="UP001153709">
    <property type="component" value="Chromosome 5"/>
</dbReference>
<proteinExistence type="predicted"/>
<sequence>MNKVTSKSMTMYDVRKLKDPHVRLKLSESLNTKVLKCINTGTIEESLTIIRETVGELRCAYDTLVFFNTIEGLQNLIHKITETSRTYGRLDINTRKTKLIIISKENITRANLYVNYMRIERVPQYNYLGTISNESLDNTQENKCRIRKTKS</sequence>
<evidence type="ECO:0000313" key="1">
    <source>
        <dbReference type="EMBL" id="CAG9834470.1"/>
    </source>
</evidence>
<reference evidence="1" key="1">
    <citation type="submission" date="2022-01" db="EMBL/GenBank/DDBJ databases">
        <authorList>
            <person name="King R."/>
        </authorList>
    </citation>
    <scope>NUCLEOTIDE SEQUENCE</scope>
</reference>
<keyword evidence="2" id="KW-1185">Reference proteome</keyword>
<accession>A0A9N9XFU1</accession>
<dbReference type="EMBL" id="OU898280">
    <property type="protein sequence ID" value="CAG9834470.1"/>
    <property type="molecule type" value="Genomic_DNA"/>
</dbReference>
<dbReference type="OrthoDB" id="7487361at2759"/>
<protein>
    <submittedName>
        <fullName evidence="1">Uncharacterized protein</fullName>
    </submittedName>
</protein>
<organism evidence="1 2">
    <name type="scientific">Diabrotica balteata</name>
    <name type="common">Banded cucumber beetle</name>
    <dbReference type="NCBI Taxonomy" id="107213"/>
    <lineage>
        <taxon>Eukaryota</taxon>
        <taxon>Metazoa</taxon>
        <taxon>Ecdysozoa</taxon>
        <taxon>Arthropoda</taxon>
        <taxon>Hexapoda</taxon>
        <taxon>Insecta</taxon>
        <taxon>Pterygota</taxon>
        <taxon>Neoptera</taxon>
        <taxon>Endopterygota</taxon>
        <taxon>Coleoptera</taxon>
        <taxon>Polyphaga</taxon>
        <taxon>Cucujiformia</taxon>
        <taxon>Chrysomeloidea</taxon>
        <taxon>Chrysomelidae</taxon>
        <taxon>Galerucinae</taxon>
        <taxon>Diabroticina</taxon>
        <taxon>Diabroticites</taxon>
        <taxon>Diabrotica</taxon>
    </lineage>
</organism>